<dbReference type="STRING" id="4829.A0A168L3C0"/>
<accession>A0A168L3C0</accession>
<gene>
    <name evidence="2" type="primary">ABSGL_01317.1 scaffold 1223</name>
</gene>
<feature type="region of interest" description="Disordered" evidence="1">
    <location>
        <begin position="215"/>
        <end position="256"/>
    </location>
</feature>
<feature type="compositionally biased region" description="Acidic residues" evidence="1">
    <location>
        <begin position="241"/>
        <end position="250"/>
    </location>
</feature>
<feature type="compositionally biased region" description="Basic and acidic residues" evidence="1">
    <location>
        <begin position="217"/>
        <end position="226"/>
    </location>
</feature>
<name>A0A168L3C0_ABSGL</name>
<reference evidence="2" key="1">
    <citation type="submission" date="2016-04" db="EMBL/GenBank/DDBJ databases">
        <authorList>
            <person name="Evans L.H."/>
            <person name="Alamgir A."/>
            <person name="Owens N."/>
            <person name="Weber N.D."/>
            <person name="Virtaneva K."/>
            <person name="Barbian K."/>
            <person name="Babar A."/>
            <person name="Rosenke K."/>
        </authorList>
    </citation>
    <scope>NUCLEOTIDE SEQUENCE [LARGE SCALE GENOMIC DNA]</scope>
    <source>
        <strain evidence="2">CBS 101.48</strain>
    </source>
</reference>
<evidence type="ECO:0000256" key="1">
    <source>
        <dbReference type="SAM" id="MobiDB-lite"/>
    </source>
</evidence>
<organism evidence="2">
    <name type="scientific">Absidia glauca</name>
    <name type="common">Pin mould</name>
    <dbReference type="NCBI Taxonomy" id="4829"/>
    <lineage>
        <taxon>Eukaryota</taxon>
        <taxon>Fungi</taxon>
        <taxon>Fungi incertae sedis</taxon>
        <taxon>Mucoromycota</taxon>
        <taxon>Mucoromycotina</taxon>
        <taxon>Mucoromycetes</taxon>
        <taxon>Mucorales</taxon>
        <taxon>Cunninghamellaceae</taxon>
        <taxon>Absidia</taxon>
    </lineage>
</organism>
<dbReference type="InParanoid" id="A0A168L3C0"/>
<keyword evidence="3" id="KW-1185">Reference proteome</keyword>
<dbReference type="EMBL" id="LT550481">
    <property type="protein sequence ID" value="SAL95976.1"/>
    <property type="molecule type" value="Genomic_DNA"/>
</dbReference>
<sequence>MQEWIGIDISISDLTVDIFPFLVILTEPHGHFLDYVTLLLTVSSHDTTLPVMTIRGDLSLGSDHKLIHFTFRNQPRLQQPLNTYQRRLWHLKKLDDQDTFNHYLDSFATHTQHLESDLANLTATISPQSPPTSQTTIDCLNDHLTSAIYRALDDSTGQITPQFWTDEMQLAMERREFCYQKWRNLLFSLSLSKKLDFSVSITVLIHDTTSTMTFSEQDLKEKKEDIYTNSSPHGGSREGEDKGEDNGEDNGEQKKH</sequence>
<dbReference type="Proteomes" id="UP000078561">
    <property type="component" value="Unassembled WGS sequence"/>
</dbReference>
<dbReference type="AlphaFoldDB" id="A0A168L3C0"/>
<protein>
    <submittedName>
        <fullName evidence="2">Uncharacterized protein</fullName>
    </submittedName>
</protein>
<evidence type="ECO:0000313" key="3">
    <source>
        <dbReference type="Proteomes" id="UP000078561"/>
    </source>
</evidence>
<proteinExistence type="predicted"/>
<dbReference type="OrthoDB" id="2207231at2759"/>
<evidence type="ECO:0000313" key="2">
    <source>
        <dbReference type="EMBL" id="SAL95976.1"/>
    </source>
</evidence>